<organism evidence="2 3">
    <name type="scientific">Candidatus Nealsonbacteria bacterium RIFCSPHIGHO2_01_FULL_38_55</name>
    <dbReference type="NCBI Taxonomy" id="1801664"/>
    <lineage>
        <taxon>Bacteria</taxon>
        <taxon>Candidatus Nealsoniibacteriota</taxon>
    </lineage>
</organism>
<dbReference type="EMBL" id="MHLZ01000016">
    <property type="protein sequence ID" value="OGZ19960.1"/>
    <property type="molecule type" value="Genomic_DNA"/>
</dbReference>
<reference evidence="2 3" key="1">
    <citation type="journal article" date="2016" name="Nat. Commun.">
        <title>Thousands of microbial genomes shed light on interconnected biogeochemical processes in an aquifer system.</title>
        <authorList>
            <person name="Anantharaman K."/>
            <person name="Brown C.T."/>
            <person name="Hug L.A."/>
            <person name="Sharon I."/>
            <person name="Castelle C.J."/>
            <person name="Probst A.J."/>
            <person name="Thomas B.C."/>
            <person name="Singh A."/>
            <person name="Wilkins M.J."/>
            <person name="Karaoz U."/>
            <person name="Brodie E.L."/>
            <person name="Williams K.H."/>
            <person name="Hubbard S.S."/>
            <person name="Banfield J.F."/>
        </authorList>
    </citation>
    <scope>NUCLEOTIDE SEQUENCE [LARGE SCALE GENOMIC DNA]</scope>
</reference>
<name>A0A1G2E3M4_9BACT</name>
<protein>
    <submittedName>
        <fullName evidence="2">Uncharacterized protein</fullName>
    </submittedName>
</protein>
<evidence type="ECO:0000256" key="1">
    <source>
        <dbReference type="SAM" id="Phobius"/>
    </source>
</evidence>
<dbReference type="AlphaFoldDB" id="A0A1G2E3M4"/>
<proteinExistence type="predicted"/>
<keyword evidence="1" id="KW-0472">Membrane</keyword>
<feature type="transmembrane region" description="Helical" evidence="1">
    <location>
        <begin position="55"/>
        <end position="82"/>
    </location>
</feature>
<feature type="transmembrane region" description="Helical" evidence="1">
    <location>
        <begin position="21"/>
        <end position="43"/>
    </location>
</feature>
<keyword evidence="1" id="KW-0812">Transmembrane</keyword>
<comment type="caution">
    <text evidence="2">The sequence shown here is derived from an EMBL/GenBank/DDBJ whole genome shotgun (WGS) entry which is preliminary data.</text>
</comment>
<accession>A0A1G2E3M4</accession>
<dbReference type="Proteomes" id="UP000177360">
    <property type="component" value="Unassembled WGS sequence"/>
</dbReference>
<evidence type="ECO:0000313" key="2">
    <source>
        <dbReference type="EMBL" id="OGZ19960.1"/>
    </source>
</evidence>
<evidence type="ECO:0000313" key="3">
    <source>
        <dbReference type="Proteomes" id="UP000177360"/>
    </source>
</evidence>
<gene>
    <name evidence="2" type="ORF">A2626_00815</name>
</gene>
<sequence>MVKILGLLDIGMAFMLLARFSGWEIPLGMMIFFLVCLVGKALISLTNFFSWIDLMAVIIFIISGFIVMPSPVLIILVIIMGIKGIVSMF</sequence>
<keyword evidence="1" id="KW-1133">Transmembrane helix</keyword>